<gene>
    <name evidence="1" type="ORF">REG_1130</name>
</gene>
<dbReference type="HOGENOM" id="CLU_2583217_0_0_6"/>
<accession>E0WSZ5</accession>
<protein>
    <submittedName>
        <fullName evidence="1">Uncharacterized protein</fullName>
    </submittedName>
</protein>
<organism evidence="1 2">
    <name type="scientific">Candidatus Regiella insecticola LSR1</name>
    <dbReference type="NCBI Taxonomy" id="663321"/>
    <lineage>
        <taxon>Bacteria</taxon>
        <taxon>Pseudomonadati</taxon>
        <taxon>Pseudomonadota</taxon>
        <taxon>Gammaproteobacteria</taxon>
        <taxon>Enterobacterales</taxon>
        <taxon>Enterobacteriaceae</taxon>
        <taxon>aphid secondary symbionts</taxon>
        <taxon>Candidatus Regiella</taxon>
    </lineage>
</organism>
<dbReference type="AlphaFoldDB" id="E0WSZ5"/>
<keyword evidence="2" id="KW-1185">Reference proteome</keyword>
<evidence type="ECO:0000313" key="1">
    <source>
        <dbReference type="EMBL" id="EFL91680.1"/>
    </source>
</evidence>
<name>E0WSZ5_9ENTR</name>
<dbReference type="Proteomes" id="UP000005726">
    <property type="component" value="Unassembled WGS sequence"/>
</dbReference>
<proteinExistence type="predicted"/>
<reference evidence="1" key="1">
    <citation type="journal article" date="2009" name="Environ. Microbiol.">
        <title>Dynamics of genome evolution in facultative symbionts of aphids.</title>
        <authorList>
            <person name="Degnan P.H."/>
            <person name="Leonardo T.E."/>
            <person name="Cass B.N."/>
            <person name="Hurwitz B."/>
            <person name="Stern D."/>
            <person name="Gibbs R.A."/>
            <person name="Richards S."/>
            <person name="Moran N.A."/>
        </authorList>
    </citation>
    <scope>NUCLEOTIDE SEQUENCE [LARGE SCALE GENOMIC DNA]</scope>
    <source>
        <strain evidence="1">LSR1</strain>
    </source>
</reference>
<dbReference type="EMBL" id="GL379592">
    <property type="protein sequence ID" value="EFL91680.1"/>
    <property type="molecule type" value="Genomic_DNA"/>
</dbReference>
<evidence type="ECO:0000313" key="2">
    <source>
        <dbReference type="Proteomes" id="UP000005726"/>
    </source>
</evidence>
<sequence length="80" mass="9695">MLDTQNPLTREKIALPSQSTLTLITQPKDITRYIVFEQRYQAIDHQQPLIMRYKIDTQYPQKGLIWLRCYKLTYNIEMIY</sequence>